<evidence type="ECO:0000313" key="4">
    <source>
        <dbReference type="Proteomes" id="UP000005206"/>
    </source>
</evidence>
<dbReference type="InterPro" id="IPR046797">
    <property type="entry name" value="PDDEXK_12"/>
</dbReference>
<sequence>MALIPCPTVVRSTRRDTTRQQRTCDHTQRHPINSDDTSNPRIAAAFARALGFYQNAGLSPKWGRGDNDYDSDLEEEGTHTPRASESSVGNRSRSARSSKKISPSRVSISTSSSPSRKLDSLSLDADGIVTRQLGFGDKRHPVVLKQMLSKVLEWSKWKGILSSSMRQVFGHDLSEHGLDEDDAYSKVPDDYGISLSPNAVDEILGHASPSSSLGEGLSGWGASTSSRYYFMCDTGPPLYTPTGNPNTSISHSATITKEYLPTAAGSKLVDFCVYVNPEAGAKSGENYTDRVNKLRRSLPMLCMNHTSYLGLKAEPISISLETKRSGDDEDNATLQIGTWQAAQWNYLKYLLQNGEYPSPFHQLPRLPTQSHFFPCTNSQQILWAKFPFGDTTSLAGVYTIATAVQYLRHWTATVYWEWFKRNILDITLQAPI</sequence>
<gene>
    <name evidence="3" type="ORF">NECHADRAFT_88038</name>
</gene>
<feature type="region of interest" description="Disordered" evidence="1">
    <location>
        <begin position="61"/>
        <end position="119"/>
    </location>
</feature>
<feature type="region of interest" description="Disordered" evidence="1">
    <location>
        <begin position="1"/>
        <end position="39"/>
    </location>
</feature>
<dbReference type="KEGG" id="nhe:NECHADRAFT_88038"/>
<dbReference type="OMA" id="IWQATHW"/>
<dbReference type="RefSeq" id="XP_003039680.1">
    <property type="nucleotide sequence ID" value="XM_003039634.1"/>
</dbReference>
<dbReference type="VEuPathDB" id="FungiDB:NECHADRAFT_88038"/>
<dbReference type="eggNOG" id="ENOG502SSXD">
    <property type="taxonomic scope" value="Eukaryota"/>
</dbReference>
<dbReference type="Proteomes" id="UP000005206">
    <property type="component" value="Chromosome 13"/>
</dbReference>
<proteinExistence type="predicted"/>
<feature type="domain" description="PD-(D/E)XK nuclease-like" evidence="2">
    <location>
        <begin position="173"/>
        <end position="416"/>
    </location>
</feature>
<keyword evidence="4" id="KW-1185">Reference proteome</keyword>
<protein>
    <recommendedName>
        <fullName evidence="2">PD-(D/E)XK nuclease-like domain-containing protein</fullName>
    </recommendedName>
</protein>
<evidence type="ECO:0000259" key="2">
    <source>
        <dbReference type="Pfam" id="PF20516"/>
    </source>
</evidence>
<dbReference type="GeneID" id="9667194"/>
<feature type="compositionally biased region" description="Low complexity" evidence="1">
    <location>
        <begin position="100"/>
        <end position="119"/>
    </location>
</feature>
<feature type="compositionally biased region" description="Basic and acidic residues" evidence="1">
    <location>
        <begin position="13"/>
        <end position="28"/>
    </location>
</feature>
<organism evidence="3 4">
    <name type="scientific">Fusarium vanettenii (strain ATCC MYA-4622 / CBS 123669 / FGSC 9596 / NRRL 45880 / 77-13-4)</name>
    <name type="common">Fusarium solani subsp. pisi</name>
    <dbReference type="NCBI Taxonomy" id="660122"/>
    <lineage>
        <taxon>Eukaryota</taxon>
        <taxon>Fungi</taxon>
        <taxon>Dikarya</taxon>
        <taxon>Ascomycota</taxon>
        <taxon>Pezizomycotina</taxon>
        <taxon>Sordariomycetes</taxon>
        <taxon>Hypocreomycetidae</taxon>
        <taxon>Hypocreales</taxon>
        <taxon>Nectriaceae</taxon>
        <taxon>Fusarium</taxon>
        <taxon>Fusarium solani species complex</taxon>
        <taxon>Fusarium vanettenii</taxon>
    </lineage>
</organism>
<dbReference type="HOGENOM" id="CLU_027219_0_1_1"/>
<feature type="compositionally biased region" description="Polar residues" evidence="1">
    <location>
        <begin position="81"/>
        <end position="90"/>
    </location>
</feature>
<evidence type="ECO:0000313" key="3">
    <source>
        <dbReference type="EMBL" id="EEU33967.1"/>
    </source>
</evidence>
<dbReference type="EMBL" id="GG698973">
    <property type="protein sequence ID" value="EEU33967.1"/>
    <property type="molecule type" value="Genomic_DNA"/>
</dbReference>
<dbReference type="STRING" id="660122.C7ZPU4"/>
<reference evidence="3 4" key="1">
    <citation type="journal article" date="2009" name="PLoS Genet.">
        <title>The genome of Nectria haematococca: contribution of supernumerary chromosomes to gene expansion.</title>
        <authorList>
            <person name="Coleman J.J."/>
            <person name="Rounsley S.D."/>
            <person name="Rodriguez-Carres M."/>
            <person name="Kuo A."/>
            <person name="Wasmann C.C."/>
            <person name="Grimwood J."/>
            <person name="Schmutz J."/>
            <person name="Taga M."/>
            <person name="White G.J."/>
            <person name="Zhou S."/>
            <person name="Schwartz D.C."/>
            <person name="Freitag M."/>
            <person name="Ma L.J."/>
            <person name="Danchin E.G."/>
            <person name="Henrissat B."/>
            <person name="Coutinho P.M."/>
            <person name="Nelson D.R."/>
            <person name="Straney D."/>
            <person name="Napoli C.A."/>
            <person name="Barker B.M."/>
            <person name="Gribskov M."/>
            <person name="Rep M."/>
            <person name="Kroken S."/>
            <person name="Molnar I."/>
            <person name="Rensing C."/>
            <person name="Kennell J.C."/>
            <person name="Zamora J."/>
            <person name="Farman M.L."/>
            <person name="Selker E.U."/>
            <person name="Salamov A."/>
            <person name="Shapiro H."/>
            <person name="Pangilinan J."/>
            <person name="Lindquist E."/>
            <person name="Lamers C."/>
            <person name="Grigoriev I.V."/>
            <person name="Geiser D.M."/>
            <person name="Covert S.F."/>
            <person name="Temporini E."/>
            <person name="Vanetten H.D."/>
        </authorList>
    </citation>
    <scope>NUCLEOTIDE SEQUENCE [LARGE SCALE GENOMIC DNA]</scope>
    <source>
        <strain evidence="4">ATCC MYA-4622 / CBS 123669 / FGSC 9596 / NRRL 45880 / 77-13-4</strain>
    </source>
</reference>
<dbReference type="AlphaFoldDB" id="C7ZPU4"/>
<dbReference type="Pfam" id="PF20516">
    <property type="entry name" value="PDDEXK_12"/>
    <property type="match status" value="1"/>
</dbReference>
<dbReference type="InParanoid" id="C7ZPU4"/>
<dbReference type="OrthoDB" id="4161186at2759"/>
<evidence type="ECO:0000256" key="1">
    <source>
        <dbReference type="SAM" id="MobiDB-lite"/>
    </source>
</evidence>
<name>C7ZPU4_FUSV7</name>
<accession>C7ZPU4</accession>